<dbReference type="EMBL" id="PYBW01000400">
    <property type="protein sequence ID" value="PYC60866.1"/>
    <property type="molecule type" value="Genomic_DNA"/>
</dbReference>
<dbReference type="AlphaFoldDB" id="A0A2V4MVP2"/>
<evidence type="ECO:0000313" key="2">
    <source>
        <dbReference type="EMBL" id="PYC60866.1"/>
    </source>
</evidence>
<dbReference type="SUPFAM" id="SSF53474">
    <property type="entry name" value="alpha/beta-Hydrolases"/>
    <property type="match status" value="1"/>
</dbReference>
<keyword evidence="3" id="KW-1185">Reference proteome</keyword>
<protein>
    <recommendedName>
        <fullName evidence="1">Xaa-Pro dipeptidyl-peptidase-like domain-containing protein</fullName>
    </recommendedName>
</protein>
<dbReference type="Gene3D" id="3.40.50.1820">
    <property type="entry name" value="alpha/beta hydrolase"/>
    <property type="match status" value="1"/>
</dbReference>
<name>A0A2V4MVP2_9ACTN</name>
<dbReference type="GO" id="GO:0016787">
    <property type="term" value="F:hydrolase activity"/>
    <property type="evidence" value="ECO:0007669"/>
    <property type="project" value="InterPro"/>
</dbReference>
<gene>
    <name evidence="2" type="ORF">C7C46_33890</name>
</gene>
<dbReference type="Pfam" id="PF02129">
    <property type="entry name" value="Peptidase_S15"/>
    <property type="match status" value="1"/>
</dbReference>
<dbReference type="InterPro" id="IPR029058">
    <property type="entry name" value="AB_hydrolase_fold"/>
</dbReference>
<dbReference type="Proteomes" id="UP000248039">
    <property type="component" value="Unassembled WGS sequence"/>
</dbReference>
<organism evidence="2 3">
    <name type="scientific">Streptomyces tateyamensis</name>
    <dbReference type="NCBI Taxonomy" id="565073"/>
    <lineage>
        <taxon>Bacteria</taxon>
        <taxon>Bacillati</taxon>
        <taxon>Actinomycetota</taxon>
        <taxon>Actinomycetes</taxon>
        <taxon>Kitasatosporales</taxon>
        <taxon>Streptomycetaceae</taxon>
        <taxon>Streptomyces</taxon>
    </lineage>
</organism>
<comment type="caution">
    <text evidence="2">The sequence shown here is derived from an EMBL/GenBank/DDBJ whole genome shotgun (WGS) entry which is preliminary data.</text>
</comment>
<dbReference type="InterPro" id="IPR000383">
    <property type="entry name" value="Xaa-Pro-like_dom"/>
</dbReference>
<evidence type="ECO:0000259" key="1">
    <source>
        <dbReference type="Pfam" id="PF02129"/>
    </source>
</evidence>
<evidence type="ECO:0000313" key="3">
    <source>
        <dbReference type="Proteomes" id="UP000248039"/>
    </source>
</evidence>
<feature type="domain" description="Xaa-Pro dipeptidyl-peptidase-like" evidence="1">
    <location>
        <begin position="13"/>
        <end position="54"/>
    </location>
</feature>
<dbReference type="RefSeq" id="WP_146259361.1">
    <property type="nucleotide sequence ID" value="NZ_PYBW01000400.1"/>
</dbReference>
<dbReference type="OrthoDB" id="9804819at2"/>
<feature type="non-terminal residue" evidence="2">
    <location>
        <position position="82"/>
    </location>
</feature>
<proteinExistence type="predicted"/>
<feature type="non-terminal residue" evidence="2">
    <location>
        <position position="1"/>
    </location>
</feature>
<accession>A0A2V4MVP2</accession>
<sequence>RPEVQLDGPGDPDVGITGASYGGAISLLAAAADPRIKAIAPVITWWGLSQALFPQNLQGPGAPDGGFKKLWGGIFFTSGSAG</sequence>
<reference evidence="2 3" key="1">
    <citation type="submission" date="2018-03" db="EMBL/GenBank/DDBJ databases">
        <title>Bioinformatic expansion and discovery of thiopeptide antibiotics.</title>
        <authorList>
            <person name="Schwalen C.J."/>
            <person name="Hudson G.A."/>
            <person name="Mitchell D.A."/>
        </authorList>
    </citation>
    <scope>NUCLEOTIDE SEQUENCE [LARGE SCALE GENOMIC DNA]</scope>
    <source>
        <strain evidence="2 3">ATCC 21389</strain>
    </source>
</reference>